<keyword evidence="3" id="KW-1185">Reference proteome</keyword>
<dbReference type="AlphaFoldDB" id="A0A0G3BFB2"/>
<reference evidence="2 3" key="1">
    <citation type="submission" date="2015-05" db="EMBL/GenBank/DDBJ databases">
        <authorList>
            <person name="Tang B."/>
            <person name="Yu Y."/>
        </authorList>
    </citation>
    <scope>NUCLEOTIDE SEQUENCE [LARGE SCALE GENOMIC DNA]</scope>
    <source>
        <strain evidence="2 3">DSM 7029</strain>
    </source>
</reference>
<feature type="transmembrane region" description="Helical" evidence="1">
    <location>
        <begin position="20"/>
        <end position="41"/>
    </location>
</feature>
<protein>
    <submittedName>
        <fullName evidence="2">Type IV pilus assembly protein PilE</fullName>
    </submittedName>
</protein>
<name>A0A0G3BFB2_9BURK</name>
<organism evidence="2 3">
    <name type="scientific">Caldimonas brevitalea</name>
    <dbReference type="NCBI Taxonomy" id="413882"/>
    <lineage>
        <taxon>Bacteria</taxon>
        <taxon>Pseudomonadati</taxon>
        <taxon>Pseudomonadota</taxon>
        <taxon>Betaproteobacteria</taxon>
        <taxon>Burkholderiales</taxon>
        <taxon>Sphaerotilaceae</taxon>
        <taxon>Caldimonas</taxon>
    </lineage>
</organism>
<keyword evidence="1" id="KW-0812">Transmembrane</keyword>
<dbReference type="Proteomes" id="UP000035352">
    <property type="component" value="Chromosome"/>
</dbReference>
<evidence type="ECO:0000313" key="3">
    <source>
        <dbReference type="Proteomes" id="UP000035352"/>
    </source>
</evidence>
<dbReference type="OrthoDB" id="8592370at2"/>
<dbReference type="InterPro" id="IPR012902">
    <property type="entry name" value="N_methyl_site"/>
</dbReference>
<dbReference type="STRING" id="413882.AAW51_1448"/>
<dbReference type="NCBIfam" id="TIGR02532">
    <property type="entry name" value="IV_pilin_GFxxxE"/>
    <property type="match status" value="1"/>
</dbReference>
<dbReference type="EMBL" id="CP011371">
    <property type="protein sequence ID" value="AKJ28139.1"/>
    <property type="molecule type" value="Genomic_DNA"/>
</dbReference>
<dbReference type="Pfam" id="PF07963">
    <property type="entry name" value="N_methyl"/>
    <property type="match status" value="1"/>
</dbReference>
<sequence length="149" mass="15998">MNVLYSRRCPGAFRSNGFTLVELLIVVAIIGIISAVAYPSYQEQVKRGRRSDAQTVLLEASQFMQRHYAAQNTFLGATLPDNLTTAPKGTGDAASYTIEISEDTTARTFKLVASPQGNMDADRCGDLTLTDTGVRGATGSGATVAECWR</sequence>
<keyword evidence="1" id="KW-0472">Membrane</keyword>
<dbReference type="InterPro" id="IPR045584">
    <property type="entry name" value="Pilin-like"/>
</dbReference>
<dbReference type="InterPro" id="IPR031982">
    <property type="entry name" value="PilE-like"/>
</dbReference>
<proteinExistence type="predicted"/>
<dbReference type="PANTHER" id="PTHR30093:SF47">
    <property type="entry name" value="TYPE IV PILUS NON-CORE MINOR PILIN PILE"/>
    <property type="match status" value="1"/>
</dbReference>
<dbReference type="PANTHER" id="PTHR30093">
    <property type="entry name" value="GENERAL SECRETION PATHWAY PROTEIN G"/>
    <property type="match status" value="1"/>
</dbReference>
<gene>
    <name evidence="2" type="primary">pilE</name>
    <name evidence="2" type="ORF">AAW51_1448</name>
</gene>
<keyword evidence="1" id="KW-1133">Transmembrane helix</keyword>
<evidence type="ECO:0000313" key="2">
    <source>
        <dbReference type="EMBL" id="AKJ28139.1"/>
    </source>
</evidence>
<dbReference type="Pfam" id="PF16732">
    <property type="entry name" value="ComP_DUS"/>
    <property type="match status" value="1"/>
</dbReference>
<dbReference type="GO" id="GO:0043683">
    <property type="term" value="P:type IV pilus assembly"/>
    <property type="evidence" value="ECO:0007669"/>
    <property type="project" value="InterPro"/>
</dbReference>
<dbReference type="Gene3D" id="3.30.700.10">
    <property type="entry name" value="Glycoprotein, Type 4 Pilin"/>
    <property type="match status" value="1"/>
</dbReference>
<dbReference type="KEGG" id="pbh:AAW51_1448"/>
<evidence type="ECO:0000256" key="1">
    <source>
        <dbReference type="SAM" id="Phobius"/>
    </source>
</evidence>
<dbReference type="SUPFAM" id="SSF54523">
    <property type="entry name" value="Pili subunits"/>
    <property type="match status" value="1"/>
</dbReference>
<accession>A0A0G3BFB2</accession>